<reference evidence="14 15" key="1">
    <citation type="submission" date="2018-11" db="EMBL/GenBank/DDBJ databases">
        <title>Complete genome sequence of Nocardioides baekrokdamisoli strain KCTC 39748.</title>
        <authorList>
            <person name="Kang S.W."/>
            <person name="Lee K.C."/>
            <person name="Kim K.K."/>
            <person name="Kim J.S."/>
            <person name="Kim D.S."/>
            <person name="Ko S.H."/>
            <person name="Yang S.H."/>
            <person name="Shin Y.K."/>
            <person name="Lee J.S."/>
        </authorList>
    </citation>
    <scope>NUCLEOTIDE SEQUENCE [LARGE SCALE GENOMIC DNA]</scope>
    <source>
        <strain evidence="14 15">KCTC 39748</strain>
    </source>
</reference>
<dbReference type="InterPro" id="IPR001216">
    <property type="entry name" value="P-phosphate_BS"/>
</dbReference>
<dbReference type="Gene3D" id="3.10.580.10">
    <property type="entry name" value="CBS-domain"/>
    <property type="match status" value="1"/>
</dbReference>
<dbReference type="Proteomes" id="UP000271573">
    <property type="component" value="Chromosome"/>
</dbReference>
<dbReference type="GO" id="GO:0016765">
    <property type="term" value="F:transferase activity, transferring alkyl or aryl (other than methyl) groups"/>
    <property type="evidence" value="ECO:0007669"/>
    <property type="project" value="UniProtKB-ARBA"/>
</dbReference>
<dbReference type="RefSeq" id="WP_125569367.1">
    <property type="nucleotide sequence ID" value="NZ_AP019307.1"/>
</dbReference>
<comment type="pathway">
    <text evidence="2">Amino-acid biosynthesis; L-cysteine biosynthesis; L-cysteine from L-homocysteine and L-serine: step 1/2.</text>
</comment>
<feature type="region of interest" description="Disordered" evidence="12">
    <location>
        <begin position="141"/>
        <end position="161"/>
    </location>
</feature>
<gene>
    <name evidence="14" type="ORF">Back2_22780</name>
</gene>
<dbReference type="InterPro" id="IPR046342">
    <property type="entry name" value="CBS_dom_sf"/>
</dbReference>
<comment type="similarity">
    <text evidence="3">Belongs to the cysteine synthase/cystathionine beta-synthase family.</text>
</comment>
<name>A0A3G9IWB4_9ACTN</name>
<organism evidence="14 15">
    <name type="scientific">Nocardioides baekrokdamisoli</name>
    <dbReference type="NCBI Taxonomy" id="1804624"/>
    <lineage>
        <taxon>Bacteria</taxon>
        <taxon>Bacillati</taxon>
        <taxon>Actinomycetota</taxon>
        <taxon>Actinomycetes</taxon>
        <taxon>Propionibacteriales</taxon>
        <taxon>Nocardioidaceae</taxon>
        <taxon>Nocardioides</taxon>
    </lineage>
</organism>
<evidence type="ECO:0000256" key="8">
    <source>
        <dbReference type="ARBA" id="ARBA00026192"/>
    </source>
</evidence>
<dbReference type="GO" id="GO:0005737">
    <property type="term" value="C:cytoplasm"/>
    <property type="evidence" value="ECO:0007669"/>
    <property type="project" value="InterPro"/>
</dbReference>
<dbReference type="PROSITE" id="PS00901">
    <property type="entry name" value="CYS_SYNTHASE"/>
    <property type="match status" value="1"/>
</dbReference>
<evidence type="ECO:0000256" key="10">
    <source>
        <dbReference type="NCBIfam" id="TIGR01137"/>
    </source>
</evidence>
<evidence type="ECO:0000256" key="4">
    <source>
        <dbReference type="ARBA" id="ARBA00012041"/>
    </source>
</evidence>
<dbReference type="SUPFAM" id="SSF53686">
    <property type="entry name" value="Tryptophan synthase beta subunit-like PLP-dependent enzymes"/>
    <property type="match status" value="1"/>
</dbReference>
<feature type="domain" description="CBS" evidence="13">
    <location>
        <begin position="341"/>
        <end position="403"/>
    </location>
</feature>
<dbReference type="CDD" id="cd01561">
    <property type="entry name" value="CBS_like"/>
    <property type="match status" value="1"/>
</dbReference>
<dbReference type="InterPro" id="IPR036052">
    <property type="entry name" value="TrpB-like_PALP_sf"/>
</dbReference>
<evidence type="ECO:0000256" key="2">
    <source>
        <dbReference type="ARBA" id="ARBA00005003"/>
    </source>
</evidence>
<evidence type="ECO:0000256" key="6">
    <source>
        <dbReference type="ARBA" id="ARBA00023122"/>
    </source>
</evidence>
<dbReference type="SMART" id="SM00116">
    <property type="entry name" value="CBS"/>
    <property type="match status" value="2"/>
</dbReference>
<dbReference type="InterPro" id="IPR050214">
    <property type="entry name" value="Cys_Synth/Cystath_Beta-Synth"/>
</dbReference>
<evidence type="ECO:0000256" key="12">
    <source>
        <dbReference type="SAM" id="MobiDB-lite"/>
    </source>
</evidence>
<dbReference type="UniPathway" id="UPA00136">
    <property type="reaction ID" value="UER00201"/>
</dbReference>
<evidence type="ECO:0000256" key="11">
    <source>
        <dbReference type="PROSITE-ProRule" id="PRU00703"/>
    </source>
</evidence>
<dbReference type="Pfam" id="PF00291">
    <property type="entry name" value="PALP"/>
    <property type="match status" value="1"/>
</dbReference>
<dbReference type="GO" id="GO:0006535">
    <property type="term" value="P:cysteine biosynthetic process from serine"/>
    <property type="evidence" value="ECO:0007669"/>
    <property type="project" value="InterPro"/>
</dbReference>
<dbReference type="EMBL" id="AP019307">
    <property type="protein sequence ID" value="BBH17991.1"/>
    <property type="molecule type" value="Genomic_DNA"/>
</dbReference>
<dbReference type="GO" id="GO:0019343">
    <property type="term" value="P:cysteine biosynthetic process via cystathionine"/>
    <property type="evidence" value="ECO:0007669"/>
    <property type="project" value="InterPro"/>
</dbReference>
<evidence type="ECO:0000259" key="13">
    <source>
        <dbReference type="PROSITE" id="PS51371"/>
    </source>
</evidence>
<dbReference type="KEGG" id="nbe:Back2_22780"/>
<accession>A0A3G9IWB4</accession>
<dbReference type="GO" id="GO:0004122">
    <property type="term" value="F:cystathionine beta-synthase activity"/>
    <property type="evidence" value="ECO:0007669"/>
    <property type="project" value="UniProtKB-UniRule"/>
</dbReference>
<dbReference type="FunFam" id="3.40.50.1100:FF:000118">
    <property type="entry name" value="Related to CYS4-cystathionine beta-synthase"/>
    <property type="match status" value="1"/>
</dbReference>
<keyword evidence="5" id="KW-0663">Pyridoxal phosphate</keyword>
<evidence type="ECO:0000256" key="1">
    <source>
        <dbReference type="ARBA" id="ARBA00001933"/>
    </source>
</evidence>
<dbReference type="NCBIfam" id="TIGR01137">
    <property type="entry name" value="cysta_beta"/>
    <property type="match status" value="1"/>
</dbReference>
<evidence type="ECO:0000256" key="3">
    <source>
        <dbReference type="ARBA" id="ARBA00007103"/>
    </source>
</evidence>
<keyword evidence="7" id="KW-0456">Lyase</keyword>
<comment type="cofactor">
    <cofactor evidence="1">
        <name>pyridoxal 5'-phosphate</name>
        <dbReference type="ChEBI" id="CHEBI:597326"/>
    </cofactor>
</comment>
<dbReference type="InterPro" id="IPR001926">
    <property type="entry name" value="TrpB-like_PALP"/>
</dbReference>
<dbReference type="FunFam" id="3.40.50.1100:FF:000003">
    <property type="entry name" value="Cystathionine beta-synthase"/>
    <property type="match status" value="1"/>
</dbReference>
<dbReference type="Gene3D" id="3.40.50.1100">
    <property type="match status" value="2"/>
</dbReference>
<comment type="catalytic activity">
    <reaction evidence="9">
        <text>L-homocysteine + L-serine = L,L-cystathionine + H2O</text>
        <dbReference type="Rhea" id="RHEA:10112"/>
        <dbReference type="ChEBI" id="CHEBI:15377"/>
        <dbReference type="ChEBI" id="CHEBI:33384"/>
        <dbReference type="ChEBI" id="CHEBI:58161"/>
        <dbReference type="ChEBI" id="CHEBI:58199"/>
        <dbReference type="EC" id="4.2.1.22"/>
    </reaction>
</comment>
<keyword evidence="6 11" id="KW-0129">CBS domain</keyword>
<sequence length="461" mass="49106">MEYVDSILDLIGNTPLVRLNRALDGLEDGPIVLAKVEYLNPGGSVKDRIASRMIEAAEASGALKPGGAIVEPTSGNTGVGLALEAQRRGYKCVFVCPDKVSEDKRNVLKAYGAEVVVCPTAVPPEHPDSYYNVSDRLASQPGAWKPDQYSNPHNPRSHYETTGPEIWQQTEGKVTHFVAGVGTGGTISGIGRYLKEQNPDVQIIGADPEGSVYSGGTGRPYLVEGVGEDFWPETYDRTVADRIIEVVDADSFAYTRRLAREEGLLVGGSSGMAAYAARQLAHELSRSGRTDAVIVVLLPDSGRGYLTKVFNDAWLSQYGFATGSEASSQTVGEVLRGKDGRLPDLVHTHPAETVAEAVHILREYGVSQMPVVRAEPPIVAAEVAGSVSERTLLEALFTGQAKLTDLVEKHMSAPLPSIGSTEPATAAAQVLETSDALLVHEDGKPVGVLTRADLLATLATH</sequence>
<dbReference type="InterPro" id="IPR005857">
    <property type="entry name" value="Cysta_beta_synth"/>
</dbReference>
<dbReference type="PANTHER" id="PTHR10314">
    <property type="entry name" value="CYSTATHIONINE BETA-SYNTHASE"/>
    <property type="match status" value="1"/>
</dbReference>
<dbReference type="Pfam" id="PF00571">
    <property type="entry name" value="CBS"/>
    <property type="match status" value="2"/>
</dbReference>
<dbReference type="InterPro" id="IPR000644">
    <property type="entry name" value="CBS_dom"/>
</dbReference>
<dbReference type="SUPFAM" id="SSF54631">
    <property type="entry name" value="CBS-domain pair"/>
    <property type="match status" value="1"/>
</dbReference>
<proteinExistence type="inferred from homology"/>
<dbReference type="AlphaFoldDB" id="A0A3G9IWB4"/>
<protein>
    <recommendedName>
        <fullName evidence="8 10">Cystathionine beta-synthase</fullName>
        <ecNumber evidence="4 10">4.2.1.22</ecNumber>
    </recommendedName>
</protein>
<evidence type="ECO:0000256" key="9">
    <source>
        <dbReference type="ARBA" id="ARBA00047490"/>
    </source>
</evidence>
<evidence type="ECO:0000313" key="15">
    <source>
        <dbReference type="Proteomes" id="UP000271573"/>
    </source>
</evidence>
<dbReference type="EC" id="4.2.1.22" evidence="4 10"/>
<dbReference type="PROSITE" id="PS51371">
    <property type="entry name" value="CBS"/>
    <property type="match status" value="1"/>
</dbReference>
<keyword evidence="15" id="KW-1185">Reference proteome</keyword>
<evidence type="ECO:0000313" key="14">
    <source>
        <dbReference type="EMBL" id="BBH17991.1"/>
    </source>
</evidence>
<dbReference type="OrthoDB" id="9805733at2"/>
<evidence type="ECO:0000256" key="5">
    <source>
        <dbReference type="ARBA" id="ARBA00022898"/>
    </source>
</evidence>
<evidence type="ECO:0000256" key="7">
    <source>
        <dbReference type="ARBA" id="ARBA00023239"/>
    </source>
</evidence>